<organism evidence="1 2">
    <name type="scientific">Arctium lappa</name>
    <name type="common">Greater burdock</name>
    <name type="synonym">Lappa major</name>
    <dbReference type="NCBI Taxonomy" id="4217"/>
    <lineage>
        <taxon>Eukaryota</taxon>
        <taxon>Viridiplantae</taxon>
        <taxon>Streptophyta</taxon>
        <taxon>Embryophyta</taxon>
        <taxon>Tracheophyta</taxon>
        <taxon>Spermatophyta</taxon>
        <taxon>Magnoliopsida</taxon>
        <taxon>eudicotyledons</taxon>
        <taxon>Gunneridae</taxon>
        <taxon>Pentapetalae</taxon>
        <taxon>asterids</taxon>
        <taxon>campanulids</taxon>
        <taxon>Asterales</taxon>
        <taxon>Asteraceae</taxon>
        <taxon>Carduoideae</taxon>
        <taxon>Cardueae</taxon>
        <taxon>Arctiinae</taxon>
        <taxon>Arctium</taxon>
    </lineage>
</organism>
<protein>
    <submittedName>
        <fullName evidence="1">Uncharacterized protein</fullName>
    </submittedName>
</protein>
<reference evidence="2" key="1">
    <citation type="journal article" date="2022" name="Mol. Ecol. Resour.">
        <title>The genomes of chicory, endive, great burdock and yacon provide insights into Asteraceae palaeo-polyploidization history and plant inulin production.</title>
        <authorList>
            <person name="Fan W."/>
            <person name="Wang S."/>
            <person name="Wang H."/>
            <person name="Wang A."/>
            <person name="Jiang F."/>
            <person name="Liu H."/>
            <person name="Zhao H."/>
            <person name="Xu D."/>
            <person name="Zhang Y."/>
        </authorList>
    </citation>
    <scope>NUCLEOTIDE SEQUENCE [LARGE SCALE GENOMIC DNA]</scope>
    <source>
        <strain evidence="2">cv. Niubang</strain>
    </source>
</reference>
<gene>
    <name evidence="1" type="ORF">L6452_39171</name>
</gene>
<evidence type="ECO:0000313" key="2">
    <source>
        <dbReference type="Proteomes" id="UP001055879"/>
    </source>
</evidence>
<proteinExistence type="predicted"/>
<reference evidence="1 2" key="2">
    <citation type="journal article" date="2022" name="Mol. Ecol. Resour.">
        <title>The genomes of chicory, endive, great burdock and yacon provide insights into Asteraceae paleo-polyploidization history and plant inulin production.</title>
        <authorList>
            <person name="Fan W."/>
            <person name="Wang S."/>
            <person name="Wang H."/>
            <person name="Wang A."/>
            <person name="Jiang F."/>
            <person name="Liu H."/>
            <person name="Zhao H."/>
            <person name="Xu D."/>
            <person name="Zhang Y."/>
        </authorList>
    </citation>
    <scope>NUCLEOTIDE SEQUENCE [LARGE SCALE GENOMIC DNA]</scope>
    <source>
        <strain evidence="2">cv. Niubang</strain>
    </source>
</reference>
<dbReference type="Proteomes" id="UP001055879">
    <property type="component" value="Linkage Group LG15"/>
</dbReference>
<accession>A0ACB8XS71</accession>
<evidence type="ECO:0000313" key="1">
    <source>
        <dbReference type="EMBL" id="KAI3673061.1"/>
    </source>
</evidence>
<name>A0ACB8XS71_ARCLA</name>
<comment type="caution">
    <text evidence="1">The sequence shown here is derived from an EMBL/GenBank/DDBJ whole genome shotgun (WGS) entry which is preliminary data.</text>
</comment>
<sequence>MKKAKVKAFPRNEIVDEMTEGKPLVRKAEQLLINDRNNASQSTRHHKLADEIEEKSREVRVYSNAENEPERSGRWISTSFKIGTLEEGGELCREDRSCGEGRREQRDRSVAGGERTGGRRRAGR</sequence>
<dbReference type="EMBL" id="CM042061">
    <property type="protein sequence ID" value="KAI3673061.1"/>
    <property type="molecule type" value="Genomic_DNA"/>
</dbReference>
<keyword evidence="2" id="KW-1185">Reference proteome</keyword>